<dbReference type="Proteomes" id="UP000253324">
    <property type="component" value="Unassembled WGS sequence"/>
</dbReference>
<protein>
    <submittedName>
        <fullName evidence="2">Uncharacterized protein</fullName>
    </submittedName>
</protein>
<dbReference type="RefSeq" id="WP_181872376.1">
    <property type="nucleotide sequence ID" value="NZ_QPJM01000003.1"/>
</dbReference>
<name>A0A368YYS2_9HYPH</name>
<reference evidence="2 3" key="1">
    <citation type="submission" date="2018-07" db="EMBL/GenBank/DDBJ databases">
        <title>Genomic Encyclopedia of Type Strains, Phase III (KMG-III): the genomes of soil and plant-associated and newly described type strains.</title>
        <authorList>
            <person name="Whitman W."/>
        </authorList>
    </citation>
    <scope>NUCLEOTIDE SEQUENCE [LARGE SCALE GENOMIC DNA]</scope>
    <source>
        <strain evidence="2 3">31-25a</strain>
    </source>
</reference>
<dbReference type="EMBL" id="QPJM01000003">
    <property type="protein sequence ID" value="RCW85331.1"/>
    <property type="molecule type" value="Genomic_DNA"/>
</dbReference>
<accession>A0A368YYS2</accession>
<dbReference type="AlphaFoldDB" id="A0A368YYS2"/>
<sequence length="53" mass="6070">MLANTIFIIFWMTVISVGAILVARHEVNQSQKETDDRIAEITRELKRRGTPAE</sequence>
<keyword evidence="3" id="KW-1185">Reference proteome</keyword>
<evidence type="ECO:0000313" key="3">
    <source>
        <dbReference type="Proteomes" id="UP000253324"/>
    </source>
</evidence>
<organism evidence="2 3">
    <name type="scientific">Phyllobacterium bourgognense</name>
    <dbReference type="NCBI Taxonomy" id="314236"/>
    <lineage>
        <taxon>Bacteria</taxon>
        <taxon>Pseudomonadati</taxon>
        <taxon>Pseudomonadota</taxon>
        <taxon>Alphaproteobacteria</taxon>
        <taxon>Hyphomicrobiales</taxon>
        <taxon>Phyllobacteriaceae</taxon>
        <taxon>Phyllobacterium</taxon>
    </lineage>
</organism>
<proteinExistence type="predicted"/>
<keyword evidence="1" id="KW-0812">Transmembrane</keyword>
<feature type="transmembrane region" description="Helical" evidence="1">
    <location>
        <begin position="6"/>
        <end position="23"/>
    </location>
</feature>
<gene>
    <name evidence="2" type="ORF">C7476_103173</name>
</gene>
<evidence type="ECO:0000256" key="1">
    <source>
        <dbReference type="SAM" id="Phobius"/>
    </source>
</evidence>
<comment type="caution">
    <text evidence="2">The sequence shown here is derived from an EMBL/GenBank/DDBJ whole genome shotgun (WGS) entry which is preliminary data.</text>
</comment>
<keyword evidence="1" id="KW-0472">Membrane</keyword>
<evidence type="ECO:0000313" key="2">
    <source>
        <dbReference type="EMBL" id="RCW85331.1"/>
    </source>
</evidence>
<keyword evidence="1" id="KW-1133">Transmembrane helix</keyword>